<evidence type="ECO:0000313" key="3">
    <source>
        <dbReference type="Proteomes" id="UP001501508"/>
    </source>
</evidence>
<comment type="caution">
    <text evidence="2">The sequence shown here is derived from an EMBL/GenBank/DDBJ whole genome shotgun (WGS) entry which is preliminary data.</text>
</comment>
<accession>A0ABP8M6X6</accession>
<organism evidence="2 3">
    <name type="scientific">Ravibacter arvi</name>
    <dbReference type="NCBI Taxonomy" id="2051041"/>
    <lineage>
        <taxon>Bacteria</taxon>
        <taxon>Pseudomonadati</taxon>
        <taxon>Bacteroidota</taxon>
        <taxon>Cytophagia</taxon>
        <taxon>Cytophagales</taxon>
        <taxon>Spirosomataceae</taxon>
        <taxon>Ravibacter</taxon>
    </lineage>
</organism>
<evidence type="ECO:0000256" key="1">
    <source>
        <dbReference type="SAM" id="Phobius"/>
    </source>
</evidence>
<keyword evidence="1" id="KW-0812">Transmembrane</keyword>
<dbReference type="EMBL" id="BAABEY010000030">
    <property type="protein sequence ID" value="GAA4443898.1"/>
    <property type="molecule type" value="Genomic_DNA"/>
</dbReference>
<keyword evidence="1" id="KW-0472">Membrane</keyword>
<feature type="transmembrane region" description="Helical" evidence="1">
    <location>
        <begin position="12"/>
        <end position="32"/>
    </location>
</feature>
<evidence type="ECO:0000313" key="2">
    <source>
        <dbReference type="EMBL" id="GAA4443898.1"/>
    </source>
</evidence>
<sequence length="63" mass="7082">MVGYRAGEILPVVYFTFFAFFMQAFANLFGIYDPGRKGMGHFEGHPPGAETPFKMPSLGYAWL</sequence>
<keyword evidence="1" id="KW-1133">Transmembrane helix</keyword>
<name>A0ABP8M6X6_9BACT</name>
<dbReference type="Proteomes" id="UP001501508">
    <property type="component" value="Unassembled WGS sequence"/>
</dbReference>
<gene>
    <name evidence="2" type="ORF">GCM10023091_33260</name>
</gene>
<protein>
    <submittedName>
        <fullName evidence="2">Uncharacterized protein</fullName>
    </submittedName>
</protein>
<keyword evidence="3" id="KW-1185">Reference proteome</keyword>
<reference evidence="3" key="1">
    <citation type="journal article" date="2019" name="Int. J. Syst. Evol. Microbiol.">
        <title>The Global Catalogue of Microorganisms (GCM) 10K type strain sequencing project: providing services to taxonomists for standard genome sequencing and annotation.</title>
        <authorList>
            <consortium name="The Broad Institute Genomics Platform"/>
            <consortium name="The Broad Institute Genome Sequencing Center for Infectious Disease"/>
            <person name="Wu L."/>
            <person name="Ma J."/>
        </authorList>
    </citation>
    <scope>NUCLEOTIDE SEQUENCE [LARGE SCALE GENOMIC DNA]</scope>
    <source>
        <strain evidence="3">JCM 31920</strain>
    </source>
</reference>
<proteinExistence type="predicted"/>